<evidence type="ECO:0000313" key="2">
    <source>
        <dbReference type="Proteomes" id="UP001367508"/>
    </source>
</evidence>
<proteinExistence type="predicted"/>
<keyword evidence="2" id="KW-1185">Reference proteome</keyword>
<reference evidence="1 2" key="1">
    <citation type="submission" date="2024-01" db="EMBL/GenBank/DDBJ databases">
        <title>The genomes of 5 underutilized Papilionoideae crops provide insights into root nodulation and disease resistanc.</title>
        <authorList>
            <person name="Jiang F."/>
        </authorList>
    </citation>
    <scope>NUCLEOTIDE SEQUENCE [LARGE SCALE GENOMIC DNA]</scope>
    <source>
        <strain evidence="1">LVBAO_FW01</strain>
        <tissue evidence="1">Leaves</tissue>
    </source>
</reference>
<protein>
    <submittedName>
        <fullName evidence="1">Uncharacterized protein</fullName>
    </submittedName>
</protein>
<sequence>MGHYSSMNEHLKDLDIAQSESAKLYQQAKSDAAFLRSLSAKQESGIVVSVPFRSSSLGHNREYAFHRHRYLVMYSPFRTFGKKERNKSMKEKINKWFINNHNTKTTETNPNNDKTPSIPFLHTFFSFLWVSSLSQR</sequence>
<gene>
    <name evidence="1" type="ORF">VNO77_01915</name>
</gene>
<accession>A0AAN9R5M8</accession>
<dbReference type="EMBL" id="JAYMYQ010000001">
    <property type="protein sequence ID" value="KAK7359946.1"/>
    <property type="molecule type" value="Genomic_DNA"/>
</dbReference>
<comment type="caution">
    <text evidence="1">The sequence shown here is derived from an EMBL/GenBank/DDBJ whole genome shotgun (WGS) entry which is preliminary data.</text>
</comment>
<organism evidence="1 2">
    <name type="scientific">Canavalia gladiata</name>
    <name type="common">Sword bean</name>
    <name type="synonym">Dolichos gladiatus</name>
    <dbReference type="NCBI Taxonomy" id="3824"/>
    <lineage>
        <taxon>Eukaryota</taxon>
        <taxon>Viridiplantae</taxon>
        <taxon>Streptophyta</taxon>
        <taxon>Embryophyta</taxon>
        <taxon>Tracheophyta</taxon>
        <taxon>Spermatophyta</taxon>
        <taxon>Magnoliopsida</taxon>
        <taxon>eudicotyledons</taxon>
        <taxon>Gunneridae</taxon>
        <taxon>Pentapetalae</taxon>
        <taxon>rosids</taxon>
        <taxon>fabids</taxon>
        <taxon>Fabales</taxon>
        <taxon>Fabaceae</taxon>
        <taxon>Papilionoideae</taxon>
        <taxon>50 kb inversion clade</taxon>
        <taxon>NPAAA clade</taxon>
        <taxon>indigoferoid/millettioid clade</taxon>
        <taxon>Phaseoleae</taxon>
        <taxon>Canavalia</taxon>
    </lineage>
</organism>
<name>A0AAN9R5M8_CANGL</name>
<dbReference type="AlphaFoldDB" id="A0AAN9R5M8"/>
<dbReference type="Proteomes" id="UP001367508">
    <property type="component" value="Unassembled WGS sequence"/>
</dbReference>
<evidence type="ECO:0000313" key="1">
    <source>
        <dbReference type="EMBL" id="KAK7359946.1"/>
    </source>
</evidence>